<keyword evidence="3" id="KW-1185">Reference proteome</keyword>
<feature type="signal peptide" evidence="1">
    <location>
        <begin position="1"/>
        <end position="19"/>
    </location>
</feature>
<dbReference type="AlphaFoldDB" id="A0A378LST4"/>
<proteinExistence type="predicted"/>
<gene>
    <name evidence="2" type="ORF">NCTC11532_02045</name>
</gene>
<protein>
    <submittedName>
        <fullName evidence="2">Uncharacterized protein</fullName>
    </submittedName>
</protein>
<feature type="chain" id="PRO_5016904843" evidence="1">
    <location>
        <begin position="20"/>
        <end position="150"/>
    </location>
</feature>
<evidence type="ECO:0000313" key="2">
    <source>
        <dbReference type="EMBL" id="STY29843.1"/>
    </source>
</evidence>
<sequence length="150" mass="16451">MKQVTLAALLLSISSLSIAASMSSMSKSEVTEALNDKTITTISAATLNDKVLANPFTGYFGKDGKMNGKFVQPTKDVPQKDQGTWLVKDDGSVCMTWTQWFKGKEECVYFFKLQNGLLIVGADQNFESFILSAHIKPGNQTKTTVQTQND</sequence>
<keyword evidence="1" id="KW-0732">Signal</keyword>
<dbReference type="OrthoDB" id="5637494at2"/>
<organism evidence="2 3">
    <name type="scientific">Legionella wadsworthii</name>
    <dbReference type="NCBI Taxonomy" id="28088"/>
    <lineage>
        <taxon>Bacteria</taxon>
        <taxon>Pseudomonadati</taxon>
        <taxon>Pseudomonadota</taxon>
        <taxon>Gammaproteobacteria</taxon>
        <taxon>Legionellales</taxon>
        <taxon>Legionellaceae</taxon>
        <taxon>Legionella</taxon>
    </lineage>
</organism>
<accession>A0A378LST4</accession>
<reference evidence="2 3" key="1">
    <citation type="submission" date="2018-06" db="EMBL/GenBank/DDBJ databases">
        <authorList>
            <consortium name="Pathogen Informatics"/>
            <person name="Doyle S."/>
        </authorList>
    </citation>
    <scope>NUCLEOTIDE SEQUENCE [LARGE SCALE GENOMIC DNA]</scope>
    <source>
        <strain evidence="2 3">NCTC11532</strain>
    </source>
</reference>
<dbReference type="Proteomes" id="UP000255297">
    <property type="component" value="Unassembled WGS sequence"/>
</dbReference>
<evidence type="ECO:0000256" key="1">
    <source>
        <dbReference type="SAM" id="SignalP"/>
    </source>
</evidence>
<dbReference type="RefSeq" id="WP_031564802.1">
    <property type="nucleotide sequence ID" value="NZ_CAAAIS010000001.1"/>
</dbReference>
<name>A0A378LST4_9GAMM</name>
<evidence type="ECO:0000313" key="3">
    <source>
        <dbReference type="Proteomes" id="UP000255297"/>
    </source>
</evidence>
<dbReference type="EMBL" id="UGPB01000001">
    <property type="protein sequence ID" value="STY29843.1"/>
    <property type="molecule type" value="Genomic_DNA"/>
</dbReference>